<dbReference type="GO" id="GO:0015658">
    <property type="term" value="F:branched-chain amino acid transmembrane transporter activity"/>
    <property type="evidence" value="ECO:0007669"/>
    <property type="project" value="InterPro"/>
</dbReference>
<comment type="subcellular location">
    <subcellularLocation>
        <location evidence="1">Cell membrane</location>
        <topology evidence="1">Multi-pass membrane protein</topology>
    </subcellularLocation>
</comment>
<name>A0A0T7GEE0_NEOGA</name>
<dbReference type="CDD" id="cd06581">
    <property type="entry name" value="TM_PBP1_LivM_like"/>
    <property type="match status" value="1"/>
</dbReference>
<feature type="transmembrane region" description="Helical" evidence="6">
    <location>
        <begin position="234"/>
        <end position="252"/>
    </location>
</feature>
<feature type="transmembrane region" description="Helical" evidence="6">
    <location>
        <begin position="7"/>
        <end position="25"/>
    </location>
</feature>
<dbReference type="InterPro" id="IPR001851">
    <property type="entry name" value="ABC_transp_permease"/>
</dbReference>
<feature type="transmembrane region" description="Helical" evidence="6">
    <location>
        <begin position="83"/>
        <end position="105"/>
    </location>
</feature>
<feature type="transmembrane region" description="Helical" evidence="6">
    <location>
        <begin position="208"/>
        <end position="228"/>
    </location>
</feature>
<sequence>MRKNSLVFLAGIIIVLALGFLMPWLLRNPFYFFAGYVVLQYVTIATGWNILGGYAGYINFGAAGFFGAGVYLSAFLFTTFGLPLPLCILAAAIVGAILGVLMGYLTLRIQGVYFAIATLGLVVVLETIVHNISGLGGASGMAVYGPRPPAWSPGPSQYNFTVMVVIAVASVALARWVEISWIGRGLRAVRASEDAAECSGVPTLRLKLVACALSGAVLAAAGAPYPFYTSFVEPVTAFSLIIGLNAIAMPLIGGTRTWVGPVIGALLLASVQQIATVTISSELNILFVGAVLIAFVAFAPGGISDLFGRNKGRARP</sequence>
<accession>A0A0T7GEE0</accession>
<keyword evidence="5 6" id="KW-0472">Membrane</keyword>
<dbReference type="Proteomes" id="UP000039660">
    <property type="component" value="Unassembled WGS sequence"/>
</dbReference>
<dbReference type="GO" id="GO:0005886">
    <property type="term" value="C:plasma membrane"/>
    <property type="evidence" value="ECO:0007669"/>
    <property type="project" value="UniProtKB-SubCell"/>
</dbReference>
<keyword evidence="4 6" id="KW-1133">Transmembrane helix</keyword>
<dbReference type="InterPro" id="IPR043428">
    <property type="entry name" value="LivM-like"/>
</dbReference>
<gene>
    <name evidence="7" type="ORF">NGAL_HAMBI1189_09590</name>
</gene>
<evidence type="ECO:0000313" key="8">
    <source>
        <dbReference type="Proteomes" id="UP000039660"/>
    </source>
</evidence>
<keyword evidence="2" id="KW-1003">Cell membrane</keyword>
<dbReference type="AlphaFoldDB" id="A0A0T7GEE0"/>
<dbReference type="Pfam" id="PF02653">
    <property type="entry name" value="BPD_transp_2"/>
    <property type="match status" value="1"/>
</dbReference>
<dbReference type="PANTHER" id="PTHR30482:SF10">
    <property type="entry name" value="HIGH-AFFINITY BRANCHED-CHAIN AMINO ACID TRANSPORT PROTEIN BRAE"/>
    <property type="match status" value="1"/>
</dbReference>
<feature type="transmembrane region" description="Helical" evidence="6">
    <location>
        <begin position="285"/>
        <end position="307"/>
    </location>
</feature>
<proteinExistence type="predicted"/>
<feature type="transmembrane region" description="Helical" evidence="6">
    <location>
        <begin position="31"/>
        <end position="51"/>
    </location>
</feature>
<dbReference type="PANTHER" id="PTHR30482">
    <property type="entry name" value="HIGH-AFFINITY BRANCHED-CHAIN AMINO ACID TRANSPORT SYSTEM PERMEASE"/>
    <property type="match status" value="1"/>
</dbReference>
<evidence type="ECO:0000256" key="3">
    <source>
        <dbReference type="ARBA" id="ARBA00022692"/>
    </source>
</evidence>
<feature type="transmembrane region" description="Helical" evidence="6">
    <location>
        <begin position="259"/>
        <end position="279"/>
    </location>
</feature>
<evidence type="ECO:0000256" key="1">
    <source>
        <dbReference type="ARBA" id="ARBA00004651"/>
    </source>
</evidence>
<dbReference type="RefSeq" id="WP_046631861.1">
    <property type="nucleotide sequence ID" value="NZ_CCRK01000002.1"/>
</dbReference>
<evidence type="ECO:0000256" key="5">
    <source>
        <dbReference type="ARBA" id="ARBA00023136"/>
    </source>
</evidence>
<dbReference type="EMBL" id="CCRK01000002">
    <property type="protein sequence ID" value="CDZ45546.1"/>
    <property type="molecule type" value="Genomic_DNA"/>
</dbReference>
<evidence type="ECO:0000256" key="4">
    <source>
        <dbReference type="ARBA" id="ARBA00022989"/>
    </source>
</evidence>
<feature type="transmembrane region" description="Helical" evidence="6">
    <location>
        <begin position="158"/>
        <end position="177"/>
    </location>
</feature>
<evidence type="ECO:0000256" key="2">
    <source>
        <dbReference type="ARBA" id="ARBA00022475"/>
    </source>
</evidence>
<protein>
    <submittedName>
        <fullName evidence="7">High-affinity branched-chain amino acid transporter membrane protein</fullName>
    </submittedName>
</protein>
<keyword evidence="3 6" id="KW-0812">Transmembrane</keyword>
<feature type="transmembrane region" description="Helical" evidence="6">
    <location>
        <begin position="112"/>
        <end position="138"/>
    </location>
</feature>
<evidence type="ECO:0000313" key="7">
    <source>
        <dbReference type="EMBL" id="CDZ45546.1"/>
    </source>
</evidence>
<evidence type="ECO:0000256" key="6">
    <source>
        <dbReference type="SAM" id="Phobius"/>
    </source>
</evidence>
<organism evidence="7 8">
    <name type="scientific">Neorhizobium galegae bv. officinalis</name>
    <dbReference type="NCBI Taxonomy" id="323656"/>
    <lineage>
        <taxon>Bacteria</taxon>
        <taxon>Pseudomonadati</taxon>
        <taxon>Pseudomonadota</taxon>
        <taxon>Alphaproteobacteria</taxon>
        <taxon>Hyphomicrobiales</taxon>
        <taxon>Rhizobiaceae</taxon>
        <taxon>Rhizobium/Agrobacterium group</taxon>
        <taxon>Neorhizobium</taxon>
    </lineage>
</organism>
<feature type="transmembrane region" description="Helical" evidence="6">
    <location>
        <begin position="58"/>
        <end position="77"/>
    </location>
</feature>
<reference evidence="7 8" key="1">
    <citation type="submission" date="2014-08" db="EMBL/GenBank/DDBJ databases">
        <authorList>
            <person name="Chen Y.-H."/>
        </authorList>
    </citation>
    <scope>NUCLEOTIDE SEQUENCE [LARGE SCALE GENOMIC DNA]</scope>
</reference>